<evidence type="ECO:0000313" key="7">
    <source>
        <dbReference type="EMBL" id="GGG18081.1"/>
    </source>
</evidence>
<protein>
    <submittedName>
        <fullName evidence="7">Daunorubicin resistance protein DrrA family ABC transporter ATP-binding protein</fullName>
    </submittedName>
</protein>
<evidence type="ECO:0000256" key="4">
    <source>
        <dbReference type="ARBA" id="ARBA00022840"/>
    </source>
</evidence>
<reference evidence="7" key="1">
    <citation type="journal article" date="2014" name="Int. J. Syst. Evol. Microbiol.">
        <title>Complete genome sequence of Corynebacterium casei LMG S-19264T (=DSM 44701T), isolated from a smear-ripened cheese.</title>
        <authorList>
            <consortium name="US DOE Joint Genome Institute (JGI-PGF)"/>
            <person name="Walter F."/>
            <person name="Albersmeier A."/>
            <person name="Kalinowski J."/>
            <person name="Ruckert C."/>
        </authorList>
    </citation>
    <scope>NUCLEOTIDE SEQUENCE</scope>
    <source>
        <strain evidence="7">CCM 7905</strain>
    </source>
</reference>
<dbReference type="SUPFAM" id="SSF52540">
    <property type="entry name" value="P-loop containing nucleoside triphosphate hydrolases"/>
    <property type="match status" value="1"/>
</dbReference>
<evidence type="ECO:0000256" key="2">
    <source>
        <dbReference type="ARBA" id="ARBA00022448"/>
    </source>
</evidence>
<dbReference type="Proteomes" id="UP000654257">
    <property type="component" value="Unassembled WGS sequence"/>
</dbReference>
<keyword evidence="4 7" id="KW-0067">ATP-binding</keyword>
<keyword evidence="5" id="KW-0046">Antibiotic resistance</keyword>
<gene>
    <name evidence="7" type="ORF">GCM10007304_35170</name>
</gene>
<keyword evidence="3" id="KW-0547">Nucleotide-binding</keyword>
<keyword evidence="2" id="KW-0813">Transport</keyword>
<accession>A0A917G1F7</accession>
<dbReference type="GO" id="GO:0046677">
    <property type="term" value="P:response to antibiotic"/>
    <property type="evidence" value="ECO:0007669"/>
    <property type="project" value="UniProtKB-KW"/>
</dbReference>
<dbReference type="PANTHER" id="PTHR42711:SF19">
    <property type="entry name" value="DOXORUBICIN RESISTANCE ATP-BINDING PROTEIN DRRA"/>
    <property type="match status" value="1"/>
</dbReference>
<dbReference type="PROSITE" id="PS50893">
    <property type="entry name" value="ABC_TRANSPORTER_2"/>
    <property type="match status" value="1"/>
</dbReference>
<dbReference type="Gene3D" id="3.40.50.300">
    <property type="entry name" value="P-loop containing nucleotide triphosphate hydrolases"/>
    <property type="match status" value="1"/>
</dbReference>
<name>A0A917G1F7_9NOCA</name>
<feature type="domain" description="ABC transporter" evidence="6">
    <location>
        <begin position="6"/>
        <end position="240"/>
    </location>
</feature>
<evidence type="ECO:0000259" key="6">
    <source>
        <dbReference type="PROSITE" id="PS50893"/>
    </source>
</evidence>
<reference evidence="7" key="2">
    <citation type="submission" date="2020-09" db="EMBL/GenBank/DDBJ databases">
        <authorList>
            <person name="Sun Q."/>
            <person name="Sedlacek I."/>
        </authorList>
    </citation>
    <scope>NUCLEOTIDE SEQUENCE</scope>
    <source>
        <strain evidence="7">CCM 7905</strain>
    </source>
</reference>
<keyword evidence="8" id="KW-1185">Reference proteome</keyword>
<dbReference type="InterPro" id="IPR017871">
    <property type="entry name" value="ABC_transporter-like_CS"/>
</dbReference>
<evidence type="ECO:0000256" key="3">
    <source>
        <dbReference type="ARBA" id="ARBA00022741"/>
    </source>
</evidence>
<dbReference type="PANTHER" id="PTHR42711">
    <property type="entry name" value="ABC TRANSPORTER ATP-BINDING PROTEIN"/>
    <property type="match status" value="1"/>
</dbReference>
<proteinExistence type="predicted"/>
<dbReference type="GO" id="GO:0005886">
    <property type="term" value="C:plasma membrane"/>
    <property type="evidence" value="ECO:0007669"/>
    <property type="project" value="UniProtKB-SubCell"/>
</dbReference>
<dbReference type="GO" id="GO:0005524">
    <property type="term" value="F:ATP binding"/>
    <property type="evidence" value="ECO:0007669"/>
    <property type="project" value="UniProtKB-KW"/>
</dbReference>
<dbReference type="Pfam" id="PF00005">
    <property type="entry name" value="ABC_tran"/>
    <property type="match status" value="1"/>
</dbReference>
<dbReference type="SMART" id="SM00382">
    <property type="entry name" value="AAA"/>
    <property type="match status" value="1"/>
</dbReference>
<evidence type="ECO:0000256" key="1">
    <source>
        <dbReference type="ARBA" id="ARBA00004202"/>
    </source>
</evidence>
<dbReference type="RefSeq" id="WP_188546208.1">
    <property type="nucleotide sequence ID" value="NZ_BMCU01000004.1"/>
</dbReference>
<dbReference type="AlphaFoldDB" id="A0A917G1F7"/>
<comment type="subcellular location">
    <subcellularLocation>
        <location evidence="1">Cell membrane</location>
        <topology evidence="1">Peripheral membrane protein</topology>
    </subcellularLocation>
</comment>
<dbReference type="InterPro" id="IPR050763">
    <property type="entry name" value="ABC_transporter_ATP-binding"/>
</dbReference>
<dbReference type="InterPro" id="IPR003593">
    <property type="entry name" value="AAA+_ATPase"/>
</dbReference>
<dbReference type="PROSITE" id="PS00211">
    <property type="entry name" value="ABC_TRANSPORTER_1"/>
    <property type="match status" value="1"/>
</dbReference>
<comment type="caution">
    <text evidence="7">The sequence shown here is derived from an EMBL/GenBank/DDBJ whole genome shotgun (WGS) entry which is preliminary data.</text>
</comment>
<dbReference type="EMBL" id="BMCU01000004">
    <property type="protein sequence ID" value="GGG18081.1"/>
    <property type="molecule type" value="Genomic_DNA"/>
</dbReference>
<organism evidence="7 8">
    <name type="scientific">Rhodococcoides trifolii</name>
    <dbReference type="NCBI Taxonomy" id="908250"/>
    <lineage>
        <taxon>Bacteria</taxon>
        <taxon>Bacillati</taxon>
        <taxon>Actinomycetota</taxon>
        <taxon>Actinomycetes</taxon>
        <taxon>Mycobacteriales</taxon>
        <taxon>Nocardiaceae</taxon>
        <taxon>Rhodococcoides</taxon>
    </lineage>
</organism>
<sequence>MSETVVEIRDLVKEYVGRKGNHLALSGVDLTVSAGTVTAVLGPNGAGKTTAVRIIATLAAPTSGSVTVAGIDVTADPRAVRGLIGLSGQYAAVDGRLTGYENLRMLGRLYGLGGSGARARAKELLQMFQLEDAAGRASSTYSGGMRRRLDLAGALVARPPLVILDEPTTGLDPRSRGELWGVVEELTKDGTAVLLTTQYLDEAERLADDVVVFDKGRVVATGTPAELKSRLRVPTAHVQVLDPGNLRVAYELLARMNFRTHPDTVRQGWFAADAPYGSRSLMLILSRLHGTGIEVNDAHVSSPNLDDVFFDLTGEVKPETAPNKPASATPLDVAVVKGAARERFGKRLQ</sequence>
<evidence type="ECO:0000256" key="5">
    <source>
        <dbReference type="ARBA" id="ARBA00023251"/>
    </source>
</evidence>
<dbReference type="InterPro" id="IPR027417">
    <property type="entry name" value="P-loop_NTPase"/>
</dbReference>
<evidence type="ECO:0000313" key="8">
    <source>
        <dbReference type="Proteomes" id="UP000654257"/>
    </source>
</evidence>
<dbReference type="InterPro" id="IPR003439">
    <property type="entry name" value="ABC_transporter-like_ATP-bd"/>
</dbReference>
<dbReference type="GO" id="GO:0016887">
    <property type="term" value="F:ATP hydrolysis activity"/>
    <property type="evidence" value="ECO:0007669"/>
    <property type="project" value="InterPro"/>
</dbReference>